<sequence length="329" mass="38691">MNGFFTDNQTKQKAYDRYYNAMAKSDFVQGAKLKAMIQQQALDDASSDSLANLFQQVMSKSRDYDYDQITSKLMKKAPKVIKGKQQPSIGDIYDMMGPDSPKETKSKSPSTKKYKYVPHQTDTDANMETPPNFSYEEMFNDENFMKHMNNFNYTKTNKGVDMEQAFQDRIRKYLKKNKEFRSKVFMHNRKTTKEEIDDKANEIAKAFLKRKRDAPAPDETSPNLRPKTRIKQEEMERKMSSADLGTDKKEWINKRIQNYFDQVVDDSTTANRNVLLNTIRSQFRSVVDERHEHNYFNTHAPKMKGKQTKVNMSEYKKQLKEWMKVVLET</sequence>
<gene>
    <name evidence="2" type="ORF">Plil01_001748300</name>
</gene>
<feature type="compositionally biased region" description="Basic and acidic residues" evidence="1">
    <location>
        <begin position="230"/>
        <end position="242"/>
    </location>
</feature>
<feature type="region of interest" description="Disordered" evidence="1">
    <location>
        <begin position="89"/>
        <end position="114"/>
    </location>
</feature>
<evidence type="ECO:0000313" key="3">
    <source>
        <dbReference type="Proteomes" id="UP001165083"/>
    </source>
</evidence>
<reference evidence="2" key="1">
    <citation type="submission" date="2023-04" db="EMBL/GenBank/DDBJ databases">
        <title>Phytophthora lilii NBRC 32176.</title>
        <authorList>
            <person name="Ichikawa N."/>
            <person name="Sato H."/>
            <person name="Tonouchi N."/>
        </authorList>
    </citation>
    <scope>NUCLEOTIDE SEQUENCE</scope>
    <source>
        <strain evidence="2">NBRC 32176</strain>
    </source>
</reference>
<dbReference type="OrthoDB" id="123038at2759"/>
<proteinExistence type="predicted"/>
<accession>A0A9W6YGT0</accession>
<comment type="caution">
    <text evidence="2">The sequence shown here is derived from an EMBL/GenBank/DDBJ whole genome shotgun (WGS) entry which is preliminary data.</text>
</comment>
<organism evidence="2 3">
    <name type="scientific">Phytophthora lilii</name>
    <dbReference type="NCBI Taxonomy" id="2077276"/>
    <lineage>
        <taxon>Eukaryota</taxon>
        <taxon>Sar</taxon>
        <taxon>Stramenopiles</taxon>
        <taxon>Oomycota</taxon>
        <taxon>Peronosporomycetes</taxon>
        <taxon>Peronosporales</taxon>
        <taxon>Peronosporaceae</taxon>
        <taxon>Phytophthora</taxon>
    </lineage>
</organism>
<feature type="region of interest" description="Disordered" evidence="1">
    <location>
        <begin position="209"/>
        <end position="242"/>
    </location>
</feature>
<protein>
    <submittedName>
        <fullName evidence="2">Unnamed protein product</fullName>
    </submittedName>
</protein>
<dbReference type="EMBL" id="BSXW01012427">
    <property type="protein sequence ID" value="GMF64709.1"/>
    <property type="molecule type" value="Genomic_DNA"/>
</dbReference>
<name>A0A9W6YGT0_9STRA</name>
<dbReference type="AlphaFoldDB" id="A0A9W6YGT0"/>
<keyword evidence="3" id="KW-1185">Reference proteome</keyword>
<dbReference type="Proteomes" id="UP001165083">
    <property type="component" value="Unassembled WGS sequence"/>
</dbReference>
<evidence type="ECO:0000256" key="1">
    <source>
        <dbReference type="SAM" id="MobiDB-lite"/>
    </source>
</evidence>
<evidence type="ECO:0000313" key="2">
    <source>
        <dbReference type="EMBL" id="GMF64709.1"/>
    </source>
</evidence>